<dbReference type="SUPFAM" id="SSF57850">
    <property type="entry name" value="RING/U-box"/>
    <property type="match status" value="1"/>
</dbReference>
<evidence type="ECO:0000256" key="1">
    <source>
        <dbReference type="ARBA" id="ARBA00022723"/>
    </source>
</evidence>
<evidence type="ECO:0000256" key="2">
    <source>
        <dbReference type="ARBA" id="ARBA00022771"/>
    </source>
</evidence>
<dbReference type="Gene3D" id="3.30.40.10">
    <property type="entry name" value="Zinc/RING finger domain, C3HC4 (zinc finger)"/>
    <property type="match status" value="1"/>
</dbReference>
<keyword evidence="5" id="KW-0175">Coiled coil</keyword>
<dbReference type="CDD" id="cd16448">
    <property type="entry name" value="RING-H2"/>
    <property type="match status" value="1"/>
</dbReference>
<feature type="region of interest" description="Disordered" evidence="6">
    <location>
        <begin position="516"/>
        <end position="536"/>
    </location>
</feature>
<sequence>MTNCNSSAFVKTICSICYEDLKPIAEDLQAISICGHVFHELCLQQWFEYSSNSKCSCPVCKQSCKANDAGRLYFQSVDPTTTQRPIIECEEDSEALRQEVNRLESKTIVLNSALERQGQNLRELTDELFLCKEQAKKEVALKTEAVASKNEALKQKASMERMLHMKSGELDKVTLECLRLQEKNMKLAKELAAFKLISDFDLKEEDVLNYAALGNGVNNKDSIDSLKKSLLSRERVYQVHAKKMTARYNELMKKHRDLAHEKSRSSEELEKAKEKINTLKTRVQELESAVEVKDNEVLRALQASRETRGERVIQNGVSLKSDSVSVNNLSEDQRKVYAPMHKFDRIRSLPSDPLCQTVNFNFSSPMDANSAREGTSTSAHDEKRDAFSLIDDDASKFSTTIHGQTNANSKEPLCERSTNLKSNLLRSGAASDTMTETAVCRLRNLDEPLGPITGSITYTAKTHAADTTDVVLLDDVEEVHPVLNIIKESPIPQELLRPGDGTNRLGKWCKQSLNNGSVTRQDSSTDTSPLIAVGTDGRGGRIKVLRSHNHSSVDNKANSRGPKRCKYGAKTNSLQSQGCLQMEHFFGRSGK</sequence>
<dbReference type="PROSITE" id="PS50089">
    <property type="entry name" value="ZF_RING_2"/>
    <property type="match status" value="1"/>
</dbReference>
<feature type="coiled-coil region" evidence="5">
    <location>
        <begin position="241"/>
        <end position="296"/>
    </location>
</feature>
<keyword evidence="3" id="KW-0862">Zinc</keyword>
<evidence type="ECO:0000256" key="3">
    <source>
        <dbReference type="ARBA" id="ARBA00022833"/>
    </source>
</evidence>
<feature type="compositionally biased region" description="Polar residues" evidence="6">
    <location>
        <begin position="516"/>
        <end position="528"/>
    </location>
</feature>
<protein>
    <recommendedName>
        <fullName evidence="7">RING-type domain-containing protein</fullName>
    </recommendedName>
</protein>
<organism evidence="8 9">
    <name type="scientific">Rubus argutus</name>
    <name type="common">Southern blackberry</name>
    <dbReference type="NCBI Taxonomy" id="59490"/>
    <lineage>
        <taxon>Eukaryota</taxon>
        <taxon>Viridiplantae</taxon>
        <taxon>Streptophyta</taxon>
        <taxon>Embryophyta</taxon>
        <taxon>Tracheophyta</taxon>
        <taxon>Spermatophyta</taxon>
        <taxon>Magnoliopsida</taxon>
        <taxon>eudicotyledons</taxon>
        <taxon>Gunneridae</taxon>
        <taxon>Pentapetalae</taxon>
        <taxon>rosids</taxon>
        <taxon>fabids</taxon>
        <taxon>Rosales</taxon>
        <taxon>Rosaceae</taxon>
        <taxon>Rosoideae</taxon>
        <taxon>Rosoideae incertae sedis</taxon>
        <taxon>Rubus</taxon>
    </lineage>
</organism>
<dbReference type="Proteomes" id="UP001457282">
    <property type="component" value="Unassembled WGS sequence"/>
</dbReference>
<evidence type="ECO:0000313" key="8">
    <source>
        <dbReference type="EMBL" id="KAK9910308.1"/>
    </source>
</evidence>
<dbReference type="SMART" id="SM00744">
    <property type="entry name" value="RINGv"/>
    <property type="match status" value="1"/>
</dbReference>
<evidence type="ECO:0000313" key="9">
    <source>
        <dbReference type="Proteomes" id="UP001457282"/>
    </source>
</evidence>
<dbReference type="InterPro" id="IPR011016">
    <property type="entry name" value="Znf_RING-CH"/>
</dbReference>
<proteinExistence type="predicted"/>
<dbReference type="InterPro" id="IPR013083">
    <property type="entry name" value="Znf_RING/FYVE/PHD"/>
</dbReference>
<gene>
    <name evidence="8" type="ORF">M0R45_034276</name>
</gene>
<dbReference type="PANTHER" id="PTHR47344">
    <property type="entry name" value="RING ZINC FINGER PROTEIN-RELATED"/>
    <property type="match status" value="1"/>
</dbReference>
<dbReference type="GO" id="GO:0008270">
    <property type="term" value="F:zinc ion binding"/>
    <property type="evidence" value="ECO:0007669"/>
    <property type="project" value="UniProtKB-KW"/>
</dbReference>
<evidence type="ECO:0000259" key="7">
    <source>
        <dbReference type="PROSITE" id="PS50089"/>
    </source>
</evidence>
<evidence type="ECO:0000256" key="6">
    <source>
        <dbReference type="SAM" id="MobiDB-lite"/>
    </source>
</evidence>
<evidence type="ECO:0000256" key="4">
    <source>
        <dbReference type="PROSITE-ProRule" id="PRU00175"/>
    </source>
</evidence>
<evidence type="ECO:0000256" key="5">
    <source>
        <dbReference type="SAM" id="Coils"/>
    </source>
</evidence>
<name>A0AAW1VSN8_RUBAR</name>
<dbReference type="SMART" id="SM00184">
    <property type="entry name" value="RING"/>
    <property type="match status" value="1"/>
</dbReference>
<dbReference type="AlphaFoldDB" id="A0AAW1VSN8"/>
<keyword evidence="2 4" id="KW-0863">Zinc-finger</keyword>
<keyword evidence="1" id="KW-0479">Metal-binding</keyword>
<feature type="domain" description="RING-type" evidence="7">
    <location>
        <begin position="14"/>
        <end position="61"/>
    </location>
</feature>
<dbReference type="Pfam" id="PF13639">
    <property type="entry name" value="zf-RING_2"/>
    <property type="match status" value="1"/>
</dbReference>
<reference evidence="8 9" key="1">
    <citation type="journal article" date="2023" name="G3 (Bethesda)">
        <title>A chromosome-length genome assembly and annotation of blackberry (Rubus argutus, cv. 'Hillquist').</title>
        <authorList>
            <person name="Bruna T."/>
            <person name="Aryal R."/>
            <person name="Dudchenko O."/>
            <person name="Sargent D.J."/>
            <person name="Mead D."/>
            <person name="Buti M."/>
            <person name="Cavallini A."/>
            <person name="Hytonen T."/>
            <person name="Andres J."/>
            <person name="Pham M."/>
            <person name="Weisz D."/>
            <person name="Mascagni F."/>
            <person name="Usai G."/>
            <person name="Natali L."/>
            <person name="Bassil N."/>
            <person name="Fernandez G.E."/>
            <person name="Lomsadze A."/>
            <person name="Armour M."/>
            <person name="Olukolu B."/>
            <person name="Poorten T."/>
            <person name="Britton C."/>
            <person name="Davik J."/>
            <person name="Ashrafi H."/>
            <person name="Aiden E.L."/>
            <person name="Borodovsky M."/>
            <person name="Worthington M."/>
        </authorList>
    </citation>
    <scope>NUCLEOTIDE SEQUENCE [LARGE SCALE GENOMIC DNA]</scope>
    <source>
        <strain evidence="8">PI 553951</strain>
    </source>
</reference>
<dbReference type="InterPro" id="IPR001841">
    <property type="entry name" value="Znf_RING"/>
</dbReference>
<dbReference type="PANTHER" id="PTHR47344:SF1">
    <property type="entry name" value="RING ZINC FINGER PROTEIN-RELATED"/>
    <property type="match status" value="1"/>
</dbReference>
<accession>A0AAW1VSN8</accession>
<keyword evidence="9" id="KW-1185">Reference proteome</keyword>
<dbReference type="EMBL" id="JBEDUW010000007">
    <property type="protein sequence ID" value="KAK9910308.1"/>
    <property type="molecule type" value="Genomic_DNA"/>
</dbReference>
<comment type="caution">
    <text evidence="8">The sequence shown here is derived from an EMBL/GenBank/DDBJ whole genome shotgun (WGS) entry which is preliminary data.</text>
</comment>